<dbReference type="InterPro" id="IPR001478">
    <property type="entry name" value="PDZ"/>
</dbReference>
<dbReference type="RefSeq" id="WP_343794236.1">
    <property type="nucleotide sequence ID" value="NZ_BAAAEU010000032.1"/>
</dbReference>
<dbReference type="Gene3D" id="2.30.42.10">
    <property type="match status" value="1"/>
</dbReference>
<keyword evidence="7" id="KW-1133">Transmembrane helix</keyword>
<accession>A0ABN1J0E7</accession>
<evidence type="ECO:0000313" key="13">
    <source>
        <dbReference type="Proteomes" id="UP001501523"/>
    </source>
</evidence>
<keyword evidence="5" id="KW-0812">Transmembrane</keyword>
<keyword evidence="13" id="KW-1185">Reference proteome</keyword>
<dbReference type="Pfam" id="PF13180">
    <property type="entry name" value="PDZ_2"/>
    <property type="match status" value="1"/>
</dbReference>
<dbReference type="Proteomes" id="UP001501523">
    <property type="component" value="Unassembled WGS sequence"/>
</dbReference>
<keyword evidence="2" id="KW-0813">Transport</keyword>
<evidence type="ECO:0008006" key="14">
    <source>
        <dbReference type="Google" id="ProtNLM"/>
    </source>
</evidence>
<feature type="domain" description="Type II secretion system protein GspC N-terminal" evidence="10">
    <location>
        <begin position="24"/>
        <end position="155"/>
    </location>
</feature>
<dbReference type="InterPro" id="IPR024961">
    <property type="entry name" value="T2SS_GspC_N"/>
</dbReference>
<dbReference type="EMBL" id="BAAAEU010000032">
    <property type="protein sequence ID" value="GAA0725107.1"/>
    <property type="molecule type" value="Genomic_DNA"/>
</dbReference>
<protein>
    <recommendedName>
        <fullName evidence="14">Type II secretion system protein GspC</fullName>
    </recommendedName>
</protein>
<keyword evidence="6" id="KW-0653">Protein transport</keyword>
<evidence type="ECO:0000256" key="9">
    <source>
        <dbReference type="SAM" id="MobiDB-lite"/>
    </source>
</evidence>
<evidence type="ECO:0000259" key="10">
    <source>
        <dbReference type="Pfam" id="PF11356"/>
    </source>
</evidence>
<dbReference type="SUPFAM" id="SSF50156">
    <property type="entry name" value="PDZ domain-like"/>
    <property type="match status" value="1"/>
</dbReference>
<keyword evidence="4" id="KW-0997">Cell inner membrane</keyword>
<organism evidence="12 13">
    <name type="scientific">Dokdonella soli</name>
    <dbReference type="NCBI Taxonomy" id="529810"/>
    <lineage>
        <taxon>Bacteria</taxon>
        <taxon>Pseudomonadati</taxon>
        <taxon>Pseudomonadota</taxon>
        <taxon>Gammaproteobacteria</taxon>
        <taxon>Lysobacterales</taxon>
        <taxon>Rhodanobacteraceae</taxon>
        <taxon>Dokdonella</taxon>
    </lineage>
</organism>
<name>A0ABN1J0E7_9GAMM</name>
<reference evidence="12 13" key="1">
    <citation type="journal article" date="2019" name="Int. J. Syst. Evol. Microbiol.">
        <title>The Global Catalogue of Microorganisms (GCM) 10K type strain sequencing project: providing services to taxonomists for standard genome sequencing and annotation.</title>
        <authorList>
            <consortium name="The Broad Institute Genomics Platform"/>
            <consortium name="The Broad Institute Genome Sequencing Center for Infectious Disease"/>
            <person name="Wu L."/>
            <person name="Ma J."/>
        </authorList>
    </citation>
    <scope>NUCLEOTIDE SEQUENCE [LARGE SCALE GENOMIC DNA]</scope>
    <source>
        <strain evidence="12 13">JCM 15421</strain>
    </source>
</reference>
<dbReference type="InterPro" id="IPR036034">
    <property type="entry name" value="PDZ_sf"/>
</dbReference>
<evidence type="ECO:0000256" key="7">
    <source>
        <dbReference type="ARBA" id="ARBA00022989"/>
    </source>
</evidence>
<sequence length="307" mass="31594">MLGRLSGIDRGRRAETAALLCCAVLAALALWLLVRMIWTLVPRGDAAFDSAPVRIGSDTAGAAPAQSIASWHLFGNTPLRPGAGGSAPATTLSLILRGTVADGDPKLGVAVIADAGNGERAWRVGEEVAPGVRLGGVYPDHIVLIHDGAEETLKLPRDQNLAPADIVRPTPASATSRSAPNPRADAPVQTGSAVPAGAPQAVKAPSDWQQTVARLRQNPDELMKRVQVVPVLDGGKLTGVRLSAGADAALISQIGLRPGDVVTAVNGMPVDSFARGQQILSSLGSASSVRVTVLRDGKPTELTVGLQ</sequence>
<dbReference type="Pfam" id="PF11356">
    <property type="entry name" value="T2SSC"/>
    <property type="match status" value="1"/>
</dbReference>
<evidence type="ECO:0000256" key="5">
    <source>
        <dbReference type="ARBA" id="ARBA00022692"/>
    </source>
</evidence>
<keyword evidence="8" id="KW-0472">Membrane</keyword>
<proteinExistence type="predicted"/>
<evidence type="ECO:0000256" key="3">
    <source>
        <dbReference type="ARBA" id="ARBA00022475"/>
    </source>
</evidence>
<evidence type="ECO:0000259" key="11">
    <source>
        <dbReference type="Pfam" id="PF13180"/>
    </source>
</evidence>
<feature type="region of interest" description="Disordered" evidence="9">
    <location>
        <begin position="160"/>
        <end position="208"/>
    </location>
</feature>
<keyword evidence="3" id="KW-1003">Cell membrane</keyword>
<feature type="domain" description="PDZ" evidence="11">
    <location>
        <begin position="255"/>
        <end position="304"/>
    </location>
</feature>
<evidence type="ECO:0000256" key="4">
    <source>
        <dbReference type="ARBA" id="ARBA00022519"/>
    </source>
</evidence>
<evidence type="ECO:0000256" key="2">
    <source>
        <dbReference type="ARBA" id="ARBA00022448"/>
    </source>
</evidence>
<evidence type="ECO:0000256" key="1">
    <source>
        <dbReference type="ARBA" id="ARBA00004533"/>
    </source>
</evidence>
<dbReference type="Gene3D" id="2.30.30.830">
    <property type="match status" value="1"/>
</dbReference>
<gene>
    <name evidence="12" type="ORF">GCM10009105_38340</name>
</gene>
<comment type="subcellular location">
    <subcellularLocation>
        <location evidence="1">Cell inner membrane</location>
    </subcellularLocation>
</comment>
<evidence type="ECO:0000256" key="8">
    <source>
        <dbReference type="ARBA" id="ARBA00023136"/>
    </source>
</evidence>
<evidence type="ECO:0000256" key="6">
    <source>
        <dbReference type="ARBA" id="ARBA00022927"/>
    </source>
</evidence>
<evidence type="ECO:0000313" key="12">
    <source>
        <dbReference type="EMBL" id="GAA0725107.1"/>
    </source>
</evidence>
<comment type="caution">
    <text evidence="12">The sequence shown here is derived from an EMBL/GenBank/DDBJ whole genome shotgun (WGS) entry which is preliminary data.</text>
</comment>